<reference evidence="6" key="1">
    <citation type="journal article" date="2023" name="Mol. Phylogenet. Evol.">
        <title>Genome-scale phylogeny and comparative genomics of the fungal order Sordariales.</title>
        <authorList>
            <person name="Hensen N."/>
            <person name="Bonometti L."/>
            <person name="Westerberg I."/>
            <person name="Brannstrom I.O."/>
            <person name="Guillou S."/>
            <person name="Cros-Aarteil S."/>
            <person name="Calhoun S."/>
            <person name="Haridas S."/>
            <person name="Kuo A."/>
            <person name="Mondo S."/>
            <person name="Pangilinan J."/>
            <person name="Riley R."/>
            <person name="LaButti K."/>
            <person name="Andreopoulos B."/>
            <person name="Lipzen A."/>
            <person name="Chen C."/>
            <person name="Yan M."/>
            <person name="Daum C."/>
            <person name="Ng V."/>
            <person name="Clum A."/>
            <person name="Steindorff A."/>
            <person name="Ohm R.A."/>
            <person name="Martin F."/>
            <person name="Silar P."/>
            <person name="Natvig D.O."/>
            <person name="Lalanne C."/>
            <person name="Gautier V."/>
            <person name="Ament-Velasquez S.L."/>
            <person name="Kruys A."/>
            <person name="Hutchinson M.I."/>
            <person name="Powell A.J."/>
            <person name="Barry K."/>
            <person name="Miller A.N."/>
            <person name="Grigoriev I.V."/>
            <person name="Debuchy R."/>
            <person name="Gladieux P."/>
            <person name="Hiltunen Thoren M."/>
            <person name="Johannesson H."/>
        </authorList>
    </citation>
    <scope>NUCLEOTIDE SEQUENCE</scope>
    <source>
        <strain evidence="6">CBS 314.62</strain>
    </source>
</reference>
<comment type="caution">
    <text evidence="6">The sequence shown here is derived from an EMBL/GenBank/DDBJ whole genome shotgun (WGS) entry which is preliminary data.</text>
</comment>
<dbReference type="Pfam" id="PF03604">
    <property type="entry name" value="Zn_ribbon_RPAB4"/>
    <property type="match status" value="1"/>
</dbReference>
<reference evidence="6" key="2">
    <citation type="submission" date="2023-06" db="EMBL/GenBank/DDBJ databases">
        <authorList>
            <consortium name="Lawrence Berkeley National Laboratory"/>
            <person name="Haridas S."/>
            <person name="Hensen N."/>
            <person name="Bonometti L."/>
            <person name="Westerberg I."/>
            <person name="Brannstrom I.O."/>
            <person name="Guillou S."/>
            <person name="Cros-Aarteil S."/>
            <person name="Calhoun S."/>
            <person name="Kuo A."/>
            <person name="Mondo S."/>
            <person name="Pangilinan J."/>
            <person name="Riley R."/>
            <person name="Labutti K."/>
            <person name="Andreopoulos B."/>
            <person name="Lipzen A."/>
            <person name="Chen C."/>
            <person name="Yanf M."/>
            <person name="Daum C."/>
            <person name="Ng V."/>
            <person name="Clum A."/>
            <person name="Steindorff A."/>
            <person name="Ohm R."/>
            <person name="Martin F."/>
            <person name="Silar P."/>
            <person name="Natvig D."/>
            <person name="Lalanne C."/>
            <person name="Gautier V."/>
            <person name="Ament-Velasquez S.L."/>
            <person name="Kruys A."/>
            <person name="Hutchinson M.I."/>
            <person name="Powell A.J."/>
            <person name="Barry K."/>
            <person name="Miller A.N."/>
            <person name="Grigoriev I.V."/>
            <person name="Debuchy R."/>
            <person name="Gladieux P."/>
            <person name="Thoren M.H."/>
            <person name="Johannesson H."/>
        </authorList>
    </citation>
    <scope>NUCLEOTIDE SEQUENCE</scope>
    <source>
        <strain evidence="6">CBS 314.62</strain>
    </source>
</reference>
<protein>
    <recommendedName>
        <fullName evidence="8">Metallothionein-I gene transcription activator</fullName>
    </recommendedName>
</protein>
<organism evidence="6 7">
    <name type="scientific">Podospora appendiculata</name>
    <dbReference type="NCBI Taxonomy" id="314037"/>
    <lineage>
        <taxon>Eukaryota</taxon>
        <taxon>Fungi</taxon>
        <taxon>Dikarya</taxon>
        <taxon>Ascomycota</taxon>
        <taxon>Pezizomycotina</taxon>
        <taxon>Sordariomycetes</taxon>
        <taxon>Sordariomycetidae</taxon>
        <taxon>Sordariales</taxon>
        <taxon>Podosporaceae</taxon>
        <taxon>Podospora</taxon>
    </lineage>
</organism>
<dbReference type="AlphaFoldDB" id="A0AAE0XK13"/>
<accession>A0AAE0XK13</accession>
<keyword evidence="3" id="KW-0862">Zinc</keyword>
<evidence type="ECO:0000256" key="4">
    <source>
        <dbReference type="ARBA" id="ARBA00023242"/>
    </source>
</evidence>
<keyword evidence="4" id="KW-0539">Nucleus</keyword>
<name>A0AAE0XK13_9PEZI</name>
<dbReference type="InterPro" id="IPR029040">
    <property type="entry name" value="RPABC4/Spt4"/>
</dbReference>
<evidence type="ECO:0000313" key="6">
    <source>
        <dbReference type="EMBL" id="KAK3694357.1"/>
    </source>
</evidence>
<dbReference type="GO" id="GO:0005665">
    <property type="term" value="C:RNA polymerase II, core complex"/>
    <property type="evidence" value="ECO:0007669"/>
    <property type="project" value="TreeGrafter"/>
</dbReference>
<gene>
    <name evidence="6" type="ORF">B0T22DRAFT_452278</name>
</gene>
<proteinExistence type="inferred from homology"/>
<comment type="similarity">
    <text evidence="5">Belongs to the archaeal Rpo12/eukaryotic RPC10 RNA polymerase subunit family.</text>
</comment>
<keyword evidence="7" id="KW-1185">Reference proteome</keyword>
<dbReference type="Proteomes" id="UP001270362">
    <property type="component" value="Unassembled WGS sequence"/>
</dbReference>
<keyword evidence="2" id="KW-0479">Metal-binding</keyword>
<evidence type="ECO:0000256" key="5">
    <source>
        <dbReference type="ARBA" id="ARBA00025770"/>
    </source>
</evidence>
<dbReference type="GO" id="GO:0003677">
    <property type="term" value="F:DNA binding"/>
    <property type="evidence" value="ECO:0007669"/>
    <property type="project" value="InterPro"/>
</dbReference>
<dbReference type="GO" id="GO:0008270">
    <property type="term" value="F:zinc ion binding"/>
    <property type="evidence" value="ECO:0007669"/>
    <property type="project" value="InterPro"/>
</dbReference>
<evidence type="ECO:0008006" key="8">
    <source>
        <dbReference type="Google" id="ProtNLM"/>
    </source>
</evidence>
<evidence type="ECO:0000256" key="1">
    <source>
        <dbReference type="ARBA" id="ARBA00004123"/>
    </source>
</evidence>
<dbReference type="InterPro" id="IPR006591">
    <property type="entry name" value="RNAP_P/RPABC4"/>
</dbReference>
<dbReference type="Gene3D" id="2.20.28.30">
    <property type="entry name" value="RNA polymerase ii, chain L"/>
    <property type="match status" value="1"/>
</dbReference>
<dbReference type="PANTHER" id="PTHR12056:SF2">
    <property type="entry name" value="GEO11084P1"/>
    <property type="match status" value="1"/>
</dbReference>
<evidence type="ECO:0000256" key="2">
    <source>
        <dbReference type="ARBA" id="ARBA00022723"/>
    </source>
</evidence>
<evidence type="ECO:0000313" key="7">
    <source>
        <dbReference type="Proteomes" id="UP001270362"/>
    </source>
</evidence>
<sequence length="73" mass="7947">MHAAATYNSQQVGEVALTGPEYESPDGKVTYACYDCGSDVSLAARDAIRCQKCGCRILYKRRPRELASSGRSN</sequence>
<dbReference type="GO" id="GO:0003899">
    <property type="term" value="F:DNA-directed RNA polymerase activity"/>
    <property type="evidence" value="ECO:0007669"/>
    <property type="project" value="InterPro"/>
</dbReference>
<dbReference type="PANTHER" id="PTHR12056">
    <property type="entry name" value="DNA-DIRECTED RNA POLYMERASES I, II, AND III"/>
    <property type="match status" value="1"/>
</dbReference>
<evidence type="ECO:0000256" key="3">
    <source>
        <dbReference type="ARBA" id="ARBA00022833"/>
    </source>
</evidence>
<comment type="subcellular location">
    <subcellularLocation>
        <location evidence="1">Nucleus</location>
    </subcellularLocation>
</comment>
<dbReference type="InterPro" id="IPR039747">
    <property type="entry name" value="RPABC4"/>
</dbReference>
<dbReference type="EMBL" id="JAULSO010000001">
    <property type="protein sequence ID" value="KAK3694357.1"/>
    <property type="molecule type" value="Genomic_DNA"/>
</dbReference>
<dbReference type="SUPFAM" id="SSF63393">
    <property type="entry name" value="RNA polymerase subunits"/>
    <property type="match status" value="1"/>
</dbReference>
<dbReference type="GO" id="GO:0006351">
    <property type="term" value="P:DNA-templated transcription"/>
    <property type="evidence" value="ECO:0007669"/>
    <property type="project" value="InterPro"/>
</dbReference>
<dbReference type="GO" id="GO:0005666">
    <property type="term" value="C:RNA polymerase III complex"/>
    <property type="evidence" value="ECO:0007669"/>
    <property type="project" value="TreeGrafter"/>
</dbReference>
<dbReference type="GO" id="GO:0005736">
    <property type="term" value="C:RNA polymerase I complex"/>
    <property type="evidence" value="ECO:0007669"/>
    <property type="project" value="TreeGrafter"/>
</dbReference>
<dbReference type="SMART" id="SM00659">
    <property type="entry name" value="RPOLCX"/>
    <property type="match status" value="1"/>
</dbReference>